<reference evidence="2 3" key="1">
    <citation type="submission" date="2016-10" db="EMBL/GenBank/DDBJ databases">
        <authorList>
            <person name="de Groot N.N."/>
        </authorList>
    </citation>
    <scope>NUCLEOTIDE SEQUENCE [LARGE SCALE GENOMIC DNA]</scope>
    <source>
        <strain evidence="2 3">LMG 26867</strain>
    </source>
</reference>
<feature type="chain" id="PRO_5009263760" description="Lipoprotein" evidence="1">
    <location>
        <begin position="23"/>
        <end position="139"/>
    </location>
</feature>
<dbReference type="AlphaFoldDB" id="A0A1H1VVY5"/>
<evidence type="ECO:0000313" key="3">
    <source>
        <dbReference type="Proteomes" id="UP000198481"/>
    </source>
</evidence>
<dbReference type="EMBL" id="LT629762">
    <property type="protein sequence ID" value="SDS88590.1"/>
    <property type="molecule type" value="Genomic_DNA"/>
</dbReference>
<evidence type="ECO:0008006" key="4">
    <source>
        <dbReference type="Google" id="ProtNLM"/>
    </source>
</evidence>
<proteinExistence type="predicted"/>
<evidence type="ECO:0000313" key="2">
    <source>
        <dbReference type="EMBL" id="SDS88590.1"/>
    </source>
</evidence>
<keyword evidence="1" id="KW-0732">Signal</keyword>
<evidence type="ECO:0000256" key="1">
    <source>
        <dbReference type="SAM" id="SignalP"/>
    </source>
</evidence>
<organism evidence="2 3">
    <name type="scientific">Pseudomonas prosekii</name>
    <dbReference type="NCBI Taxonomy" id="1148509"/>
    <lineage>
        <taxon>Bacteria</taxon>
        <taxon>Pseudomonadati</taxon>
        <taxon>Pseudomonadota</taxon>
        <taxon>Gammaproteobacteria</taxon>
        <taxon>Pseudomonadales</taxon>
        <taxon>Pseudomonadaceae</taxon>
        <taxon>Pseudomonas</taxon>
    </lineage>
</organism>
<dbReference type="PROSITE" id="PS51257">
    <property type="entry name" value="PROKAR_LIPOPROTEIN"/>
    <property type="match status" value="1"/>
</dbReference>
<gene>
    <name evidence="2" type="ORF">SAMN05216222_2531</name>
</gene>
<name>A0A1H1VVY5_9PSED</name>
<accession>A0A1H1VVY5</accession>
<dbReference type="RefSeq" id="WP_092275432.1">
    <property type="nucleotide sequence ID" value="NZ_LT629762.1"/>
</dbReference>
<feature type="signal peptide" evidence="1">
    <location>
        <begin position="1"/>
        <end position="22"/>
    </location>
</feature>
<sequence>MRRFLLLLVAGVVSGCASPLPAVDPQMAWIDLATPTPGGKLLMAERLDKQRLADGRYFQVTPGSHELIVRFDFEIFGGGLGIFSDPQERLCYMIVQYDHFEAGQRYRLEGRSLSFTPSARLLDARGEIVAEERQINCVP</sequence>
<protein>
    <recommendedName>
        <fullName evidence="4">Lipoprotein</fullName>
    </recommendedName>
</protein>
<dbReference type="STRING" id="1148509.SAMN05216222_2531"/>
<dbReference type="Proteomes" id="UP000198481">
    <property type="component" value="Chromosome I"/>
</dbReference>